<dbReference type="Proteomes" id="UP000694941">
    <property type="component" value="Unplaced"/>
</dbReference>
<keyword evidence="3" id="KW-0812">Transmembrane</keyword>
<feature type="compositionally biased region" description="Polar residues" evidence="2">
    <location>
        <begin position="38"/>
        <end position="61"/>
    </location>
</feature>
<reference evidence="5" key="1">
    <citation type="submission" date="2025-08" db="UniProtKB">
        <authorList>
            <consortium name="RefSeq"/>
        </authorList>
    </citation>
    <scope>IDENTIFICATION</scope>
    <source>
        <tissue evidence="5">Muscle</tissue>
    </source>
</reference>
<evidence type="ECO:0000313" key="5">
    <source>
        <dbReference type="RefSeq" id="XP_022241103.1"/>
    </source>
</evidence>
<feature type="compositionally biased region" description="Basic and acidic residues" evidence="2">
    <location>
        <begin position="75"/>
        <end position="100"/>
    </location>
</feature>
<feature type="compositionally biased region" description="Polar residues" evidence="2">
    <location>
        <begin position="101"/>
        <end position="112"/>
    </location>
</feature>
<comment type="similarity">
    <text evidence="1">Belongs to the sel-1 family.</text>
</comment>
<dbReference type="PANTHER" id="PTHR11102">
    <property type="entry name" value="SEL-1-LIKE PROTEIN"/>
    <property type="match status" value="1"/>
</dbReference>
<evidence type="ECO:0000256" key="2">
    <source>
        <dbReference type="SAM" id="MobiDB-lite"/>
    </source>
</evidence>
<dbReference type="InterPro" id="IPR050767">
    <property type="entry name" value="Sel1_AlgK"/>
</dbReference>
<feature type="region of interest" description="Disordered" evidence="2">
    <location>
        <begin position="125"/>
        <end position="158"/>
    </location>
</feature>
<dbReference type="GeneID" id="106459015"/>
<proteinExistence type="inferred from homology"/>
<evidence type="ECO:0000313" key="4">
    <source>
        <dbReference type="Proteomes" id="UP000694941"/>
    </source>
</evidence>
<accession>A0ABM1SBU8</accession>
<feature type="compositionally biased region" description="Basic and acidic residues" evidence="2">
    <location>
        <begin position="125"/>
        <end position="142"/>
    </location>
</feature>
<dbReference type="InterPro" id="IPR011990">
    <property type="entry name" value="TPR-like_helical_dom_sf"/>
</dbReference>
<sequence length="775" mass="86296">MKVTNRFLESVVTFYLLLAFLLIFKVSTVALTAGGHSNTLPVQADSESISEQGDSNRNSVSAPEKQESEQTVPTDSKESHNKVEKVQSYEDSHINNKESVDAQSSPVTPQYVSSHEYHQLVNFKTEKGETASLSEEYKKDSTPNDIQKPTSAGEGASFRKTSLLHEIVDDIEKSERAVEKEYIDGKEDTEKDEKDTILQHSMPVDRDSEYLDTTNTNQETPLSEEEKQAELLFNTAMTILNTTKPDMKRAYDILVQAAELGHSVSQEMTGKAFLFGDVLSQNIEFSVKAFDLLARKGVPAGQLHLGFLYATGIGVDSSQAKALVYYTFAALGGDHWAQMMLGYRHLSGVGVMMSCESALTYYRKVAKHVEEEVSLSGGGVIQRIRLLDEQESPGSVSGVLDDDLIQYYQFLADKGDVQAQVGLGQLHFQGGRGVEQDHARALNYFTQAAEAGNANAMALLGKMYLEGSPVVEQSNDTAFKYFSMASEKNNPVGQSGLGLMYLYGKGVPKDYSKAFKYFSLAANQGWVDGQLQLGNMYYSMGIKIPVSFQLFKNVAERGRWGEKLMQAYNDYKEGRVNEAFVKYALLAELGYEVAQSNAAYLLDRGDVDFFPNNETHTRALLYWNRAAAQGYSAARVKLGDYHYYGYGTNVDYEEAASHYRLASEQQHNAQAMFNLGYMHEQGLGMKKDYHLAKRYYDMAAETSADAQIPVALALAKLGVIYSLHYVEEINLDTILPHVNLVRMLGPDWDLYVMTFLAVLLGVLVYLRQAPPPQNQ</sequence>
<keyword evidence="3" id="KW-0472">Membrane</keyword>
<dbReference type="InterPro" id="IPR006597">
    <property type="entry name" value="Sel1-like"/>
</dbReference>
<feature type="transmembrane region" description="Helical" evidence="3">
    <location>
        <begin position="748"/>
        <end position="766"/>
    </location>
</feature>
<keyword evidence="3" id="KW-1133">Transmembrane helix</keyword>
<organism evidence="4 5">
    <name type="scientific">Limulus polyphemus</name>
    <name type="common">Atlantic horseshoe crab</name>
    <dbReference type="NCBI Taxonomy" id="6850"/>
    <lineage>
        <taxon>Eukaryota</taxon>
        <taxon>Metazoa</taxon>
        <taxon>Ecdysozoa</taxon>
        <taxon>Arthropoda</taxon>
        <taxon>Chelicerata</taxon>
        <taxon>Merostomata</taxon>
        <taxon>Xiphosura</taxon>
        <taxon>Limulidae</taxon>
        <taxon>Limulus</taxon>
    </lineage>
</organism>
<dbReference type="SUPFAM" id="SSF81901">
    <property type="entry name" value="HCP-like"/>
    <property type="match status" value="3"/>
</dbReference>
<evidence type="ECO:0000256" key="3">
    <source>
        <dbReference type="SAM" id="Phobius"/>
    </source>
</evidence>
<dbReference type="PANTHER" id="PTHR11102:SF147">
    <property type="entry name" value="SEL1L ADAPTOR SUBUNIT OF ERAD E3 UBIQUITIN LIGASE"/>
    <property type="match status" value="1"/>
</dbReference>
<dbReference type="Gene3D" id="1.25.40.10">
    <property type="entry name" value="Tetratricopeptide repeat domain"/>
    <property type="match status" value="3"/>
</dbReference>
<dbReference type="SMART" id="SM00671">
    <property type="entry name" value="SEL1"/>
    <property type="match status" value="10"/>
</dbReference>
<protein>
    <submittedName>
        <fullName evidence="5">Protein sel-1 homolog 1-like</fullName>
    </submittedName>
</protein>
<name>A0ABM1SBU8_LIMPO</name>
<dbReference type="Pfam" id="PF08238">
    <property type="entry name" value="Sel1"/>
    <property type="match status" value="9"/>
</dbReference>
<evidence type="ECO:0000256" key="1">
    <source>
        <dbReference type="ARBA" id="ARBA00038101"/>
    </source>
</evidence>
<feature type="region of interest" description="Disordered" evidence="2">
    <location>
        <begin position="38"/>
        <end position="112"/>
    </location>
</feature>
<dbReference type="RefSeq" id="XP_022241103.1">
    <property type="nucleotide sequence ID" value="XM_022385395.1"/>
</dbReference>
<keyword evidence="4" id="KW-1185">Reference proteome</keyword>
<gene>
    <name evidence="5" type="primary">LOC106459015</name>
</gene>